<proteinExistence type="predicted"/>
<dbReference type="AlphaFoldDB" id="A0AAP0KS70"/>
<organism evidence="1 2">
    <name type="scientific">Stephania cephalantha</name>
    <dbReference type="NCBI Taxonomy" id="152367"/>
    <lineage>
        <taxon>Eukaryota</taxon>
        <taxon>Viridiplantae</taxon>
        <taxon>Streptophyta</taxon>
        <taxon>Embryophyta</taxon>
        <taxon>Tracheophyta</taxon>
        <taxon>Spermatophyta</taxon>
        <taxon>Magnoliopsida</taxon>
        <taxon>Ranunculales</taxon>
        <taxon>Menispermaceae</taxon>
        <taxon>Menispermoideae</taxon>
        <taxon>Cissampelideae</taxon>
        <taxon>Stephania</taxon>
    </lineage>
</organism>
<name>A0AAP0KS70_9MAGN</name>
<dbReference type="EMBL" id="JBBNAG010000002">
    <property type="protein sequence ID" value="KAK9156479.1"/>
    <property type="molecule type" value="Genomic_DNA"/>
</dbReference>
<evidence type="ECO:0000313" key="2">
    <source>
        <dbReference type="Proteomes" id="UP001419268"/>
    </source>
</evidence>
<evidence type="ECO:0000313" key="1">
    <source>
        <dbReference type="EMBL" id="KAK9156479.1"/>
    </source>
</evidence>
<comment type="caution">
    <text evidence="1">The sequence shown here is derived from an EMBL/GenBank/DDBJ whole genome shotgun (WGS) entry which is preliminary data.</text>
</comment>
<sequence>MNVRKKSLTPHFCSSAYSTSLLLCEAHIILEMTMVVGEEEVMVVVACSQ</sequence>
<dbReference type="Proteomes" id="UP001419268">
    <property type="component" value="Unassembled WGS sequence"/>
</dbReference>
<protein>
    <submittedName>
        <fullName evidence="1">Uncharacterized protein</fullName>
    </submittedName>
</protein>
<reference evidence="1 2" key="1">
    <citation type="submission" date="2024-01" db="EMBL/GenBank/DDBJ databases">
        <title>Genome assemblies of Stephania.</title>
        <authorList>
            <person name="Yang L."/>
        </authorList>
    </citation>
    <scope>NUCLEOTIDE SEQUENCE [LARGE SCALE GENOMIC DNA]</scope>
    <source>
        <strain evidence="1">JXDWG</strain>
        <tissue evidence="1">Leaf</tissue>
    </source>
</reference>
<accession>A0AAP0KS70</accession>
<keyword evidence="2" id="KW-1185">Reference proteome</keyword>
<gene>
    <name evidence="1" type="ORF">Scep_003053</name>
</gene>